<reference evidence="6 7" key="1">
    <citation type="submission" date="2013-04" db="EMBL/GenBank/DDBJ databases">
        <title>The Genome Sequence of Parabacteroides goldsteinii DSM 19448.</title>
        <authorList>
            <consortium name="The Broad Institute Genomics Platform"/>
            <person name="Earl A."/>
            <person name="Ward D."/>
            <person name="Feldgarden M."/>
            <person name="Gevers D."/>
            <person name="Martens E."/>
            <person name="Sakamoto M."/>
            <person name="Benno Y."/>
            <person name="Song Y."/>
            <person name="Liu C."/>
            <person name="Lee J."/>
            <person name="Bolanos M."/>
            <person name="Vaisanen M.L."/>
            <person name="Finegold S.M."/>
            <person name="Walker B."/>
            <person name="Young S."/>
            <person name="Zeng Q."/>
            <person name="Gargeya S."/>
            <person name="Fitzgerald M."/>
            <person name="Haas B."/>
            <person name="Abouelleil A."/>
            <person name="Allen A.W."/>
            <person name="Alvarado L."/>
            <person name="Arachchi H.M."/>
            <person name="Berlin A.M."/>
            <person name="Chapman S.B."/>
            <person name="Gainer-Dewar J."/>
            <person name="Goldberg J."/>
            <person name="Griggs A."/>
            <person name="Gujja S."/>
            <person name="Hansen M."/>
            <person name="Howarth C."/>
            <person name="Imamovic A."/>
            <person name="Ireland A."/>
            <person name="Larimer J."/>
            <person name="McCowan C."/>
            <person name="Murphy C."/>
            <person name="Pearson M."/>
            <person name="Poon T.W."/>
            <person name="Priest M."/>
            <person name="Roberts A."/>
            <person name="Saif S."/>
            <person name="Shea T."/>
            <person name="Sisk P."/>
            <person name="Sykes S."/>
            <person name="Wortman J."/>
            <person name="Nusbaum C."/>
            <person name="Birren B."/>
        </authorList>
    </citation>
    <scope>NUCLEOTIDE SEQUENCE [LARGE SCALE GENOMIC DNA]</scope>
    <source>
        <strain evidence="6 7">DSM 19448</strain>
    </source>
</reference>
<dbReference type="Proteomes" id="UP000033047">
    <property type="component" value="Unassembled WGS sequence"/>
</dbReference>
<dbReference type="STRING" id="927665.HMPREF1535_03814"/>
<keyword evidence="4" id="KW-0472">Membrane</keyword>
<dbReference type="InterPro" id="IPR008258">
    <property type="entry name" value="Transglycosylase_SLT_dom_1"/>
</dbReference>
<keyword evidence="3" id="KW-0732">Signal</keyword>
<dbReference type="SMART" id="SM00062">
    <property type="entry name" value="PBPb"/>
    <property type="match status" value="1"/>
</dbReference>
<accession>A0A0F5ISR2</accession>
<dbReference type="PROSITE" id="PS51257">
    <property type="entry name" value="PROKAR_LIPOPROTEIN"/>
    <property type="match status" value="1"/>
</dbReference>
<protein>
    <recommendedName>
        <fullName evidence="5">Solute-binding protein family 3/N-terminal domain-containing protein</fullName>
    </recommendedName>
</protein>
<dbReference type="GO" id="GO:0009279">
    <property type="term" value="C:cell outer membrane"/>
    <property type="evidence" value="ECO:0007669"/>
    <property type="project" value="UniProtKB-SubCell"/>
</dbReference>
<sequence length="464" mass="52975">MYRKIVSLLCITLLLSSCSGKKQEQKEDDFVSMDLPQLKAQGEITAVTLYSSTSYFQYKMEPMGYEYDLIKDFARSEGLKLNIKVAENATRLIEMLEAGEADVIAYPIQVSNNLKENYLYCGREELTSQVLVQRANKGDTILKDVTQLIGKDVYVKPDTKYYERLKNLDKELGGGIHIKDIKKDTVTTEDLIAMVSQGEIPYTISDDNIARLNKTYFWNINVSLKVSFMQRSSWLVRKSSPQLAEAINAWASDKSGSHVYRAVVKRYFELGKQPLTADLPPVKNGHISPYDDLFRRHAKNIGWDWQLLASISYQESHFNPSVVSWAGAEGLMGIMPNTAKALGVTPHELKDPDIGIRTGVDCLRKFRQGFSEITDPQEKIKFTLASYNAGIGHVYDAQRLAEKYGKNPNVWEDNVAEYIRLKSDPEYYNDPVCKHGYLRGSETFNYVREVMERYNYYKSKTKHS</sequence>
<dbReference type="RefSeq" id="WP_007656796.1">
    <property type="nucleotide sequence ID" value="NZ_KQ033913.1"/>
</dbReference>
<dbReference type="InterPro" id="IPR023346">
    <property type="entry name" value="Lysozyme-like_dom_sf"/>
</dbReference>
<gene>
    <name evidence="6" type="ORF">HMPREF1535_03814</name>
</gene>
<dbReference type="InterPro" id="IPR000189">
    <property type="entry name" value="Transglyc_AS"/>
</dbReference>
<dbReference type="AlphaFoldDB" id="A0A0F5ISR2"/>
<name>A0A0F5ISR2_9BACT</name>
<evidence type="ECO:0000256" key="3">
    <source>
        <dbReference type="ARBA" id="ARBA00022729"/>
    </source>
</evidence>
<comment type="caution">
    <text evidence="6">The sequence shown here is derived from an EMBL/GenBank/DDBJ whole genome shotgun (WGS) entry which is preliminary data.</text>
</comment>
<dbReference type="Pfam" id="PF00497">
    <property type="entry name" value="SBP_bac_3"/>
    <property type="match status" value="1"/>
</dbReference>
<evidence type="ECO:0000259" key="5">
    <source>
        <dbReference type="SMART" id="SM00062"/>
    </source>
</evidence>
<keyword evidence="4" id="KW-0998">Cell outer membrane</keyword>
<dbReference type="SUPFAM" id="SSF53850">
    <property type="entry name" value="Periplasmic binding protein-like II"/>
    <property type="match status" value="1"/>
</dbReference>
<organism evidence="6 7">
    <name type="scientific">Parabacteroides goldsteinii DSM 19448 = WAL 12034</name>
    <dbReference type="NCBI Taxonomy" id="927665"/>
    <lineage>
        <taxon>Bacteria</taxon>
        <taxon>Pseudomonadati</taxon>
        <taxon>Bacteroidota</taxon>
        <taxon>Bacteroidia</taxon>
        <taxon>Bacteroidales</taxon>
        <taxon>Tannerellaceae</taxon>
        <taxon>Parabacteroides</taxon>
    </lineage>
</organism>
<dbReference type="CDD" id="cd01009">
    <property type="entry name" value="PBP2_YfhD_N"/>
    <property type="match status" value="1"/>
</dbReference>
<proteinExistence type="inferred from homology"/>
<comment type="similarity">
    <text evidence="2">Belongs to the transglycosylase Slt family.</text>
</comment>
<dbReference type="InterPro" id="IPR001638">
    <property type="entry name" value="Solute-binding_3/MltF_N"/>
</dbReference>
<comment type="subcellular location">
    <subcellularLocation>
        <location evidence="1">Cell outer membrane</location>
        <topology evidence="1">Peripheral membrane protein</topology>
    </subcellularLocation>
</comment>
<dbReference type="PANTHER" id="PTHR35936">
    <property type="entry name" value="MEMBRANE-BOUND LYTIC MUREIN TRANSGLYCOSYLASE F"/>
    <property type="match status" value="1"/>
</dbReference>
<evidence type="ECO:0000313" key="6">
    <source>
        <dbReference type="EMBL" id="KKB48586.1"/>
    </source>
</evidence>
<dbReference type="PATRIC" id="fig|927665.4.peg.3919"/>
<dbReference type="Gene3D" id="1.10.530.10">
    <property type="match status" value="1"/>
</dbReference>
<evidence type="ECO:0000256" key="1">
    <source>
        <dbReference type="ARBA" id="ARBA00004339"/>
    </source>
</evidence>
<dbReference type="PANTHER" id="PTHR35936:SF32">
    <property type="entry name" value="MEMBRANE-BOUND LYTIC MUREIN TRANSGLYCOSYLASE F"/>
    <property type="match status" value="1"/>
</dbReference>
<dbReference type="SUPFAM" id="SSF53955">
    <property type="entry name" value="Lysozyme-like"/>
    <property type="match status" value="1"/>
</dbReference>
<dbReference type="PROSITE" id="PS00922">
    <property type="entry name" value="TRANSGLYCOSYLASE"/>
    <property type="match status" value="1"/>
</dbReference>
<evidence type="ECO:0000256" key="2">
    <source>
        <dbReference type="ARBA" id="ARBA00007734"/>
    </source>
</evidence>
<dbReference type="CDD" id="cd13403">
    <property type="entry name" value="MLTF-like"/>
    <property type="match status" value="1"/>
</dbReference>
<dbReference type="GO" id="GO:0008933">
    <property type="term" value="F:peptidoglycan lytic transglycosylase activity"/>
    <property type="evidence" value="ECO:0007669"/>
    <property type="project" value="InterPro"/>
</dbReference>
<evidence type="ECO:0000256" key="4">
    <source>
        <dbReference type="ARBA" id="ARBA00023237"/>
    </source>
</evidence>
<feature type="domain" description="Solute-binding protein family 3/N-terminal" evidence="5">
    <location>
        <begin position="48"/>
        <end position="271"/>
    </location>
</feature>
<dbReference type="Pfam" id="PF01464">
    <property type="entry name" value="SLT"/>
    <property type="match status" value="1"/>
</dbReference>
<dbReference type="HOGENOM" id="CLU_027494_2_0_10"/>
<dbReference type="GO" id="GO:0000270">
    <property type="term" value="P:peptidoglycan metabolic process"/>
    <property type="evidence" value="ECO:0007669"/>
    <property type="project" value="InterPro"/>
</dbReference>
<dbReference type="GeneID" id="69980429"/>
<dbReference type="Gene3D" id="3.40.190.10">
    <property type="entry name" value="Periplasmic binding protein-like II"/>
    <property type="match status" value="2"/>
</dbReference>
<dbReference type="EMBL" id="AQHV01000021">
    <property type="protein sequence ID" value="KKB48586.1"/>
    <property type="molecule type" value="Genomic_DNA"/>
</dbReference>
<evidence type="ECO:0000313" key="7">
    <source>
        <dbReference type="Proteomes" id="UP000033047"/>
    </source>
</evidence>